<dbReference type="InterPro" id="IPR029058">
    <property type="entry name" value="AB_hydrolase_fold"/>
</dbReference>
<keyword evidence="2" id="KW-0378">Hydrolase</keyword>
<dbReference type="InterPro" id="IPR000073">
    <property type="entry name" value="AB_hydrolase_1"/>
</dbReference>
<dbReference type="AlphaFoldDB" id="A0A2S9JW88"/>
<gene>
    <name evidence="2" type="ORF">C5749_02155</name>
</gene>
<dbReference type="EMBL" id="PVBS01000001">
    <property type="protein sequence ID" value="PRD57391.1"/>
    <property type="molecule type" value="Genomic_DNA"/>
</dbReference>
<sequence length="272" mass="30454">MTTIAEEEQVTRDSTANQGYVEVNGLNMYYEIYGEGKPLVLIHGGGSTIQTTFEKAIPLLAKNRMVIAMELQAHGRTDDRNTALSFAQDADDVVTLLKKLGIDNADFLGFSNGGTTTLHIAIRYPHLVNKIILASALAKRDGVPEWFWDFMDNARLENMPRQLKEAYLELTPDVKRLQVMHDKDARRMVEFVDIPDEKIKSIKAPTLVLIGDKDVITVEHAVEIHRLIANSELAVIPGGHGEYIGEVTTLKPDFKEAELVVPLLDKFLDKSW</sequence>
<reference evidence="2 3" key="1">
    <citation type="submission" date="2018-02" db="EMBL/GenBank/DDBJ databases">
        <title>The draft genome of Sphingobacterium gobiense H7.</title>
        <authorList>
            <person name="Li L."/>
            <person name="Liu L."/>
            <person name="Zhang X."/>
            <person name="Wang T."/>
            <person name="Liang L."/>
        </authorList>
    </citation>
    <scope>NUCLEOTIDE SEQUENCE [LARGE SCALE GENOMIC DNA]</scope>
    <source>
        <strain evidence="2 3">ACCC 05757</strain>
    </source>
</reference>
<evidence type="ECO:0000313" key="3">
    <source>
        <dbReference type="Proteomes" id="UP000238642"/>
    </source>
</evidence>
<feature type="domain" description="AB hydrolase-1" evidence="1">
    <location>
        <begin position="37"/>
        <end position="173"/>
    </location>
</feature>
<dbReference type="GO" id="GO:0017171">
    <property type="term" value="F:serine hydrolase activity"/>
    <property type="evidence" value="ECO:0007669"/>
    <property type="project" value="TreeGrafter"/>
</dbReference>
<organism evidence="2 3">
    <name type="scientific">Sphingobacterium gobiense</name>
    <dbReference type="NCBI Taxonomy" id="1382456"/>
    <lineage>
        <taxon>Bacteria</taxon>
        <taxon>Pseudomonadati</taxon>
        <taxon>Bacteroidota</taxon>
        <taxon>Sphingobacteriia</taxon>
        <taxon>Sphingobacteriales</taxon>
        <taxon>Sphingobacteriaceae</taxon>
        <taxon>Sphingobacterium</taxon>
    </lineage>
</organism>
<dbReference type="PANTHER" id="PTHR46331">
    <property type="entry name" value="VALACYCLOVIR HYDROLASE"/>
    <property type="match status" value="1"/>
</dbReference>
<protein>
    <submittedName>
        <fullName evidence="2">Alpha/beta hydrolase</fullName>
    </submittedName>
</protein>
<keyword evidence="3" id="KW-1185">Reference proteome</keyword>
<evidence type="ECO:0000313" key="2">
    <source>
        <dbReference type="EMBL" id="PRD57391.1"/>
    </source>
</evidence>
<name>A0A2S9JW88_9SPHI</name>
<dbReference type="PRINTS" id="PR00111">
    <property type="entry name" value="ABHYDROLASE"/>
</dbReference>
<evidence type="ECO:0000259" key="1">
    <source>
        <dbReference type="Pfam" id="PF00561"/>
    </source>
</evidence>
<dbReference type="OrthoDB" id="2247630at2"/>
<dbReference type="SUPFAM" id="SSF53474">
    <property type="entry name" value="alpha/beta-Hydrolases"/>
    <property type="match status" value="1"/>
</dbReference>
<dbReference type="Gene3D" id="3.40.50.1820">
    <property type="entry name" value="alpha/beta hydrolase"/>
    <property type="match status" value="1"/>
</dbReference>
<accession>A0A2S9JW88</accession>
<proteinExistence type="predicted"/>
<comment type="caution">
    <text evidence="2">The sequence shown here is derived from an EMBL/GenBank/DDBJ whole genome shotgun (WGS) entry which is preliminary data.</text>
</comment>
<dbReference type="Pfam" id="PF00561">
    <property type="entry name" value="Abhydrolase_1"/>
    <property type="match status" value="1"/>
</dbReference>
<dbReference type="PANTHER" id="PTHR46331:SF2">
    <property type="entry name" value="VALACYCLOVIR HYDROLASE"/>
    <property type="match status" value="1"/>
</dbReference>
<dbReference type="Proteomes" id="UP000238642">
    <property type="component" value="Unassembled WGS sequence"/>
</dbReference>